<evidence type="ECO:0000256" key="5">
    <source>
        <dbReference type="SAM" id="MobiDB-lite"/>
    </source>
</evidence>
<sequence>MSEESGLTNRKQATSQITDSASTYISPGGGLKYTVEKGGNGAQESYQEATGAPVESSSPLGFAVGPFTIIFINISKMIGTGVYSTPATILKGVGSPGLSLVYWVIGLITSATSLSVYLEYASYFPSRSGAEVVYLEQAFPRPRYFFPIAFAVQTVILSFSSGNAIVLAQYLFEVNGHSPSAWEKKGVAIAAYTVTTLLLVFNTRFSYRLSNAIGLIKVLTLVFIGITGLVVLGGHTPVEDPKANFRNAFHGSTPTGYGLTNALVKIIFAYAGYENAFNVVNEVKNPIKTVKVNGSVALVVTCILYVLANVAYFAAIPAHEIMTSGQTVASLFFHKVFGDSKGVKAFNILIALSAFGNLIAVLIGQSRVIRECGRQGVLPWPRFWASTKPFGTPLGPYFVKWAVTVIMILAPPAGDAFNFITDLQTYPAAAFSFAMAVGLYIVRYRRSKLGVPRSEFRAWDAAVVFTILVNAYLLIMPWYPPSGGATGGDVSFWYATYCVAGIAILLLCFVYYFTWIYVLPKLGKYEIKQEVIVLEDGSSSHNLVKVSNDRVAQWDNEHDAAGRSIVQSLDISAKY</sequence>
<proteinExistence type="predicted"/>
<accession>A0ABR3PAW2</accession>
<evidence type="ECO:0000256" key="3">
    <source>
        <dbReference type="ARBA" id="ARBA00022989"/>
    </source>
</evidence>
<protein>
    <recommendedName>
        <fullName evidence="9">High affinity methionine permease</fullName>
    </recommendedName>
</protein>
<gene>
    <name evidence="7" type="ORF">AAFC00_006513</name>
</gene>
<evidence type="ECO:0000256" key="6">
    <source>
        <dbReference type="SAM" id="Phobius"/>
    </source>
</evidence>
<keyword evidence="2 6" id="KW-0812">Transmembrane</keyword>
<dbReference type="InterPro" id="IPR050598">
    <property type="entry name" value="AminoAcid_Transporter"/>
</dbReference>
<feature type="transmembrane region" description="Helical" evidence="6">
    <location>
        <begin position="144"/>
        <end position="166"/>
    </location>
</feature>
<name>A0ABR3PAW2_9PEZI</name>
<dbReference type="RefSeq" id="XP_069199343.1">
    <property type="nucleotide sequence ID" value="XM_069346478.1"/>
</dbReference>
<dbReference type="Proteomes" id="UP001562354">
    <property type="component" value="Unassembled WGS sequence"/>
</dbReference>
<keyword evidence="3 6" id="KW-1133">Transmembrane helix</keyword>
<organism evidence="7 8">
    <name type="scientific">Neodothiora populina</name>
    <dbReference type="NCBI Taxonomy" id="2781224"/>
    <lineage>
        <taxon>Eukaryota</taxon>
        <taxon>Fungi</taxon>
        <taxon>Dikarya</taxon>
        <taxon>Ascomycota</taxon>
        <taxon>Pezizomycotina</taxon>
        <taxon>Dothideomycetes</taxon>
        <taxon>Dothideomycetidae</taxon>
        <taxon>Dothideales</taxon>
        <taxon>Dothioraceae</taxon>
        <taxon>Neodothiora</taxon>
    </lineage>
</organism>
<feature type="transmembrane region" description="Helical" evidence="6">
    <location>
        <begin position="215"/>
        <end position="235"/>
    </location>
</feature>
<reference evidence="7 8" key="1">
    <citation type="submission" date="2024-07" db="EMBL/GenBank/DDBJ databases">
        <title>Draft sequence of the Neodothiora populina.</title>
        <authorList>
            <person name="Drown D.D."/>
            <person name="Schuette U.S."/>
            <person name="Buechlein A.B."/>
            <person name="Rusch D.R."/>
            <person name="Winton L.W."/>
            <person name="Adams G.A."/>
        </authorList>
    </citation>
    <scope>NUCLEOTIDE SEQUENCE [LARGE SCALE GENOMIC DNA]</scope>
    <source>
        <strain evidence="7 8">CPC 39397</strain>
    </source>
</reference>
<dbReference type="GeneID" id="95980212"/>
<dbReference type="Gene3D" id="1.20.1740.10">
    <property type="entry name" value="Amino acid/polyamine transporter I"/>
    <property type="match status" value="1"/>
</dbReference>
<evidence type="ECO:0008006" key="9">
    <source>
        <dbReference type="Google" id="ProtNLM"/>
    </source>
</evidence>
<dbReference type="PANTHER" id="PTHR11785:SF353">
    <property type="entry name" value="METHIONINE TRANSPORTER (EUROFUNG)"/>
    <property type="match status" value="1"/>
</dbReference>
<feature type="region of interest" description="Disordered" evidence="5">
    <location>
        <begin position="1"/>
        <end position="29"/>
    </location>
</feature>
<feature type="transmembrane region" description="Helical" evidence="6">
    <location>
        <begin position="100"/>
        <end position="123"/>
    </location>
</feature>
<feature type="transmembrane region" description="Helical" evidence="6">
    <location>
        <begin position="186"/>
        <end position="203"/>
    </location>
</feature>
<feature type="transmembrane region" description="Helical" evidence="6">
    <location>
        <begin position="456"/>
        <end position="479"/>
    </location>
</feature>
<comment type="caution">
    <text evidence="7">The sequence shown here is derived from an EMBL/GenBank/DDBJ whole genome shotgun (WGS) entry which is preliminary data.</text>
</comment>
<feature type="transmembrane region" description="Helical" evidence="6">
    <location>
        <begin position="294"/>
        <end position="315"/>
    </location>
</feature>
<evidence type="ECO:0000313" key="7">
    <source>
        <dbReference type="EMBL" id="KAL1303068.1"/>
    </source>
</evidence>
<keyword evidence="4 6" id="KW-0472">Membrane</keyword>
<dbReference type="InterPro" id="IPR002293">
    <property type="entry name" value="AA/rel_permease1"/>
</dbReference>
<evidence type="ECO:0000313" key="8">
    <source>
        <dbReference type="Proteomes" id="UP001562354"/>
    </source>
</evidence>
<feature type="transmembrane region" description="Helical" evidence="6">
    <location>
        <begin position="426"/>
        <end position="444"/>
    </location>
</feature>
<feature type="compositionally biased region" description="Polar residues" evidence="5">
    <location>
        <begin position="1"/>
        <end position="25"/>
    </location>
</feature>
<comment type="subcellular location">
    <subcellularLocation>
        <location evidence="1">Membrane</location>
        <topology evidence="1">Multi-pass membrane protein</topology>
    </subcellularLocation>
</comment>
<dbReference type="EMBL" id="JBFMKM010000010">
    <property type="protein sequence ID" value="KAL1303068.1"/>
    <property type="molecule type" value="Genomic_DNA"/>
</dbReference>
<feature type="transmembrane region" description="Helical" evidence="6">
    <location>
        <begin position="345"/>
        <end position="364"/>
    </location>
</feature>
<evidence type="ECO:0000256" key="1">
    <source>
        <dbReference type="ARBA" id="ARBA00004141"/>
    </source>
</evidence>
<dbReference type="Pfam" id="PF13520">
    <property type="entry name" value="AA_permease_2"/>
    <property type="match status" value="1"/>
</dbReference>
<dbReference type="PANTHER" id="PTHR11785">
    <property type="entry name" value="AMINO ACID TRANSPORTER"/>
    <property type="match status" value="1"/>
</dbReference>
<feature type="transmembrane region" description="Helical" evidence="6">
    <location>
        <begin position="397"/>
        <end position="414"/>
    </location>
</feature>
<evidence type="ECO:0000256" key="4">
    <source>
        <dbReference type="ARBA" id="ARBA00023136"/>
    </source>
</evidence>
<feature type="transmembrane region" description="Helical" evidence="6">
    <location>
        <begin position="255"/>
        <end position="273"/>
    </location>
</feature>
<keyword evidence="8" id="KW-1185">Reference proteome</keyword>
<evidence type="ECO:0000256" key="2">
    <source>
        <dbReference type="ARBA" id="ARBA00022692"/>
    </source>
</evidence>
<feature type="transmembrane region" description="Helical" evidence="6">
    <location>
        <begin position="491"/>
        <end position="518"/>
    </location>
</feature>